<reference evidence="2 3" key="1">
    <citation type="submission" date="2019-07" db="EMBL/GenBank/DDBJ databases">
        <title>WGS assembly of Gossypium tomentosum.</title>
        <authorList>
            <person name="Chen Z.J."/>
            <person name="Sreedasyam A."/>
            <person name="Ando A."/>
            <person name="Song Q."/>
            <person name="De L."/>
            <person name="Hulse-Kemp A."/>
            <person name="Ding M."/>
            <person name="Ye W."/>
            <person name="Kirkbride R."/>
            <person name="Jenkins J."/>
            <person name="Plott C."/>
            <person name="Lovell J."/>
            <person name="Lin Y.-M."/>
            <person name="Vaughn R."/>
            <person name="Liu B."/>
            <person name="Li W."/>
            <person name="Simpson S."/>
            <person name="Scheffler B."/>
            <person name="Saski C."/>
            <person name="Grover C."/>
            <person name="Hu G."/>
            <person name="Conover J."/>
            <person name="Carlson J."/>
            <person name="Shu S."/>
            <person name="Boston L."/>
            <person name="Williams M."/>
            <person name="Peterson D."/>
            <person name="Mcgee K."/>
            <person name="Jones D."/>
            <person name="Wendel J."/>
            <person name="Stelly D."/>
            <person name="Grimwood J."/>
            <person name="Schmutz J."/>
        </authorList>
    </citation>
    <scope>NUCLEOTIDE SEQUENCE [LARGE SCALE GENOMIC DNA]</scope>
    <source>
        <strain evidence="2">7179.01</strain>
    </source>
</reference>
<dbReference type="Gene3D" id="3.30.428.10">
    <property type="entry name" value="HIT-like"/>
    <property type="match status" value="1"/>
</dbReference>
<evidence type="ECO:0000313" key="2">
    <source>
        <dbReference type="EMBL" id="TYI08408.1"/>
    </source>
</evidence>
<dbReference type="Proteomes" id="UP000322667">
    <property type="component" value="Chromosome A10"/>
</dbReference>
<dbReference type="InterPro" id="IPR011146">
    <property type="entry name" value="HIT-like"/>
</dbReference>
<evidence type="ECO:0000313" key="3">
    <source>
        <dbReference type="Proteomes" id="UP000322667"/>
    </source>
</evidence>
<dbReference type="EMBL" id="CM017619">
    <property type="protein sequence ID" value="TYI08408.1"/>
    <property type="molecule type" value="Genomic_DNA"/>
</dbReference>
<sequence>MLQTYNIFIYHSKQSKRESRRVLRIVKNGWSCFIGHSFQVLAFRDISPQAPMHILIIPKSNDGLTGLSKNSKFLQFVSKMSRCELIIDENQVKPASENWATEYQQQYNGGASWADEFAHDEASRDLVEGFPWT</sequence>
<evidence type="ECO:0000259" key="1">
    <source>
        <dbReference type="Pfam" id="PF01230"/>
    </source>
</evidence>
<gene>
    <name evidence="2" type="ORF">ES332_A10G296400v1</name>
</gene>
<accession>A0A5D2NWF5</accession>
<dbReference type="Pfam" id="PF01230">
    <property type="entry name" value="HIT"/>
    <property type="match status" value="1"/>
</dbReference>
<keyword evidence="3" id="KW-1185">Reference proteome</keyword>
<proteinExistence type="predicted"/>
<organism evidence="2 3">
    <name type="scientific">Gossypium tomentosum</name>
    <name type="common">Hawaiian cotton</name>
    <name type="synonym">Gossypium sandvicense</name>
    <dbReference type="NCBI Taxonomy" id="34277"/>
    <lineage>
        <taxon>Eukaryota</taxon>
        <taxon>Viridiplantae</taxon>
        <taxon>Streptophyta</taxon>
        <taxon>Embryophyta</taxon>
        <taxon>Tracheophyta</taxon>
        <taxon>Spermatophyta</taxon>
        <taxon>Magnoliopsida</taxon>
        <taxon>eudicotyledons</taxon>
        <taxon>Gunneridae</taxon>
        <taxon>Pentapetalae</taxon>
        <taxon>rosids</taxon>
        <taxon>malvids</taxon>
        <taxon>Malvales</taxon>
        <taxon>Malvaceae</taxon>
        <taxon>Malvoideae</taxon>
        <taxon>Gossypium</taxon>
    </lineage>
</organism>
<protein>
    <recommendedName>
        <fullName evidence="1">HIT domain-containing protein</fullName>
    </recommendedName>
</protein>
<name>A0A5D2NWF5_GOSTO</name>
<dbReference type="GO" id="GO:0047627">
    <property type="term" value="F:adenylylsulfatase activity"/>
    <property type="evidence" value="ECO:0007669"/>
    <property type="project" value="UniProtKB-ARBA"/>
</dbReference>
<feature type="domain" description="HIT" evidence="1">
    <location>
        <begin position="33"/>
        <end position="61"/>
    </location>
</feature>
<dbReference type="SUPFAM" id="SSF54197">
    <property type="entry name" value="HIT-like"/>
    <property type="match status" value="1"/>
</dbReference>
<dbReference type="InterPro" id="IPR036265">
    <property type="entry name" value="HIT-like_sf"/>
</dbReference>
<dbReference type="AlphaFoldDB" id="A0A5D2NWF5"/>